<protein>
    <recommendedName>
        <fullName evidence="1">HTH cro/C1-type domain-containing protein</fullName>
    </recommendedName>
</protein>
<dbReference type="AlphaFoldDB" id="A0A085TZH8"/>
<dbReference type="PATRIC" id="fig|1317124.6.peg.1188"/>
<name>A0A085TZH8_9RHOB</name>
<dbReference type="CDD" id="cd00093">
    <property type="entry name" value="HTH_XRE"/>
    <property type="match status" value="1"/>
</dbReference>
<proteinExistence type="predicted"/>
<gene>
    <name evidence="2" type="ORF">DW2_05830</name>
</gene>
<reference evidence="3" key="1">
    <citation type="submission" date="2013-04" db="EMBL/GenBank/DDBJ databases">
        <title>Thioclava sp. 13D2W-2 Genome Sequencing.</title>
        <authorList>
            <person name="Lai Q."/>
            <person name="Li G."/>
            <person name="Shao Z."/>
        </authorList>
    </citation>
    <scope>NUCLEOTIDE SEQUENCE [LARGE SCALE GENOMIC DNA]</scope>
    <source>
        <strain evidence="3">13D2W-2</strain>
    </source>
</reference>
<dbReference type="PROSITE" id="PS50943">
    <property type="entry name" value="HTH_CROC1"/>
    <property type="match status" value="1"/>
</dbReference>
<dbReference type="EMBL" id="AQRC01000003">
    <property type="protein sequence ID" value="KFE36125.1"/>
    <property type="molecule type" value="Genomic_DNA"/>
</dbReference>
<feature type="domain" description="HTH cro/C1-type" evidence="1">
    <location>
        <begin position="24"/>
        <end position="78"/>
    </location>
</feature>
<dbReference type="eggNOG" id="COG1396">
    <property type="taxonomic scope" value="Bacteria"/>
</dbReference>
<sequence length="87" mass="10002">MQLHGAFMPKTLGDQRHDALIRYLIEKRSEAGLKQVELAERMKVYQSFIARLESGQRRVDVVELVKLGEVLGFDPTEIVDRLTKMSD</sequence>
<comment type="caution">
    <text evidence="2">The sequence shown here is derived from an EMBL/GenBank/DDBJ whole genome shotgun (WGS) entry which is preliminary data.</text>
</comment>
<dbReference type="Proteomes" id="UP000028607">
    <property type="component" value="Unassembled WGS sequence"/>
</dbReference>
<dbReference type="Gene3D" id="1.10.260.40">
    <property type="entry name" value="lambda repressor-like DNA-binding domains"/>
    <property type="match status" value="1"/>
</dbReference>
<accession>A0A085TZH8</accession>
<dbReference type="InterPro" id="IPR010982">
    <property type="entry name" value="Lambda_DNA-bd_dom_sf"/>
</dbReference>
<dbReference type="SUPFAM" id="SSF47413">
    <property type="entry name" value="lambda repressor-like DNA-binding domains"/>
    <property type="match status" value="1"/>
</dbReference>
<dbReference type="InterPro" id="IPR001387">
    <property type="entry name" value="Cro/C1-type_HTH"/>
</dbReference>
<dbReference type="Pfam" id="PF01381">
    <property type="entry name" value="HTH_3"/>
    <property type="match status" value="1"/>
</dbReference>
<evidence type="ECO:0000313" key="3">
    <source>
        <dbReference type="Proteomes" id="UP000028607"/>
    </source>
</evidence>
<keyword evidence="3" id="KW-1185">Reference proteome</keyword>
<dbReference type="SMART" id="SM00530">
    <property type="entry name" value="HTH_XRE"/>
    <property type="match status" value="1"/>
</dbReference>
<evidence type="ECO:0000313" key="2">
    <source>
        <dbReference type="EMBL" id="KFE36125.1"/>
    </source>
</evidence>
<evidence type="ECO:0000259" key="1">
    <source>
        <dbReference type="PROSITE" id="PS50943"/>
    </source>
</evidence>
<reference evidence="2 3" key="2">
    <citation type="journal article" date="2015" name="Antonie Van Leeuwenhoek">
        <title>Thioclava indica sp. nov., isolated from surface seawater of the Indian Ocean.</title>
        <authorList>
            <person name="Liu Y."/>
            <person name="Lai Q."/>
            <person name="Du J."/>
            <person name="Xu H."/>
            <person name="Jiang L."/>
            <person name="Shao Z."/>
        </authorList>
    </citation>
    <scope>NUCLEOTIDE SEQUENCE [LARGE SCALE GENOMIC DNA]</scope>
    <source>
        <strain evidence="2 3">13D2W-2</strain>
    </source>
</reference>
<dbReference type="STRING" id="1317124.DW2_05830"/>
<dbReference type="GO" id="GO:0003677">
    <property type="term" value="F:DNA binding"/>
    <property type="evidence" value="ECO:0007669"/>
    <property type="project" value="InterPro"/>
</dbReference>
<organism evidence="2 3">
    <name type="scientific">Thioclava atlantica</name>
    <dbReference type="NCBI Taxonomy" id="1317124"/>
    <lineage>
        <taxon>Bacteria</taxon>
        <taxon>Pseudomonadati</taxon>
        <taxon>Pseudomonadota</taxon>
        <taxon>Alphaproteobacteria</taxon>
        <taxon>Rhodobacterales</taxon>
        <taxon>Paracoccaceae</taxon>
        <taxon>Thioclava</taxon>
    </lineage>
</organism>